<protein>
    <submittedName>
        <fullName evidence="1">Esterase</fullName>
    </submittedName>
</protein>
<evidence type="ECO:0000313" key="2">
    <source>
        <dbReference type="Proteomes" id="UP000051562"/>
    </source>
</evidence>
<evidence type="ECO:0000313" key="1">
    <source>
        <dbReference type="EMBL" id="KQK28244.1"/>
    </source>
</evidence>
<dbReference type="InterPro" id="IPR010297">
    <property type="entry name" value="DUF900_hydrolase"/>
</dbReference>
<accession>A0A0Q3KUW6</accession>
<dbReference type="PANTHER" id="PTHR36513:SF1">
    <property type="entry name" value="TRANSMEMBRANE PROTEIN"/>
    <property type="match status" value="1"/>
</dbReference>
<dbReference type="PIRSF" id="PIRSF033909">
    <property type="entry name" value="UCP033909"/>
    <property type="match status" value="1"/>
</dbReference>
<dbReference type="Gene3D" id="3.40.50.1820">
    <property type="entry name" value="alpha/beta hydrolase"/>
    <property type="match status" value="1"/>
</dbReference>
<dbReference type="EMBL" id="LMAR01000080">
    <property type="protein sequence ID" value="KQK28244.1"/>
    <property type="molecule type" value="Genomic_DNA"/>
</dbReference>
<dbReference type="Proteomes" id="UP000051562">
    <property type="component" value="Unassembled WGS sequence"/>
</dbReference>
<name>A0A0Q3KUW6_9HYPH</name>
<dbReference type="PANTHER" id="PTHR36513">
    <property type="entry name" value="ABC TRANSMEMBRANE TYPE-1 DOMAIN-CONTAINING PROTEIN"/>
    <property type="match status" value="1"/>
</dbReference>
<dbReference type="SUPFAM" id="SSF53474">
    <property type="entry name" value="alpha/beta-Hydrolases"/>
    <property type="match status" value="1"/>
</dbReference>
<dbReference type="PROSITE" id="PS51257">
    <property type="entry name" value="PROKAR_LIPOPROTEIN"/>
    <property type="match status" value="1"/>
</dbReference>
<comment type="caution">
    <text evidence="1">The sequence shown here is derived from an EMBL/GenBank/DDBJ whole genome shotgun (WGS) entry which is preliminary data.</text>
</comment>
<dbReference type="STRING" id="53254.SAMN05660750_00968"/>
<dbReference type="AlphaFoldDB" id="A0A0Q3KUW6"/>
<dbReference type="Pfam" id="PF05990">
    <property type="entry name" value="DUF900"/>
    <property type="match status" value="1"/>
</dbReference>
<sequence>MRNGHVALSWLCLLVLAIGLGACASTPRGLLRPVAAAPGTDSVNMLAATTRAPSPDPGVLYSGERGEGVSFSNIVVSIPRNREVGTIQLPRSVPGDPATDFVVTASKLLPKSGLAEWFRSTSGRAKRVFVFVHGFNTPFDRAVFRFAQLAHDADADAAPVLFSWPSRGYLLDYSRDFDNASYSRSDLADLLRVAASSPSVREIVILAHSMGSWPAVEAVRQIALKDGGVPRKISNLVLASPDLDVGVFRRQVEDMGPKRPQITLFTAQHDRALQLSRFISRGATRLGGIDPTQEEYRAQFAGLSGITVIDLSAVNAGDRINHDLFAASPDAVRLIGDRLLQGQVVTDFDVPVPLAAAGALGSAATLLVTAPIRVFDAAATP</sequence>
<dbReference type="InterPro" id="IPR029058">
    <property type="entry name" value="AB_hydrolase_fold"/>
</dbReference>
<gene>
    <name evidence="1" type="ORF">ARD30_22740</name>
</gene>
<keyword evidence="2" id="KW-1185">Reference proteome</keyword>
<reference evidence="1 2" key="1">
    <citation type="submission" date="2015-10" db="EMBL/GenBank/DDBJ databases">
        <title>Draft genome of Bosea thiooxidans.</title>
        <authorList>
            <person name="Wang X."/>
        </authorList>
    </citation>
    <scope>NUCLEOTIDE SEQUENCE [LARGE SCALE GENOMIC DNA]</scope>
    <source>
        <strain evidence="1 2">CGMCC 9174</strain>
    </source>
</reference>
<proteinExistence type="predicted"/>
<dbReference type="InterPro" id="IPR014586">
    <property type="entry name" value="UCP033909"/>
</dbReference>
<organism evidence="1 2">
    <name type="scientific">Bosea thiooxidans</name>
    <dbReference type="NCBI Taxonomy" id="53254"/>
    <lineage>
        <taxon>Bacteria</taxon>
        <taxon>Pseudomonadati</taxon>
        <taxon>Pseudomonadota</taxon>
        <taxon>Alphaproteobacteria</taxon>
        <taxon>Hyphomicrobiales</taxon>
        <taxon>Boseaceae</taxon>
        <taxon>Bosea</taxon>
    </lineage>
</organism>